<dbReference type="InterPro" id="IPR050114">
    <property type="entry name" value="UPF0173_UPF0282_UlaG_hydrolase"/>
</dbReference>
<organism evidence="3 4">
    <name type="scientific">Chryseobacterium taihuense</name>
    <dbReference type="NCBI Taxonomy" id="1141221"/>
    <lineage>
        <taxon>Bacteria</taxon>
        <taxon>Pseudomonadati</taxon>
        <taxon>Bacteroidota</taxon>
        <taxon>Flavobacteriia</taxon>
        <taxon>Flavobacteriales</taxon>
        <taxon>Weeksellaceae</taxon>
        <taxon>Chryseobacterium group</taxon>
        <taxon>Chryseobacterium</taxon>
    </lineage>
</organism>
<dbReference type="SUPFAM" id="SSF56281">
    <property type="entry name" value="Metallo-hydrolase/oxidoreductase"/>
    <property type="match status" value="1"/>
</dbReference>
<feature type="domain" description="Metallo-beta-lactamase" evidence="2">
    <location>
        <begin position="6"/>
        <end position="216"/>
    </location>
</feature>
<dbReference type="Pfam" id="PF12706">
    <property type="entry name" value="Lactamase_B_2"/>
    <property type="match status" value="1"/>
</dbReference>
<protein>
    <submittedName>
        <fullName evidence="3">L-ascorbate metabolism protein UlaG, beta-lactamase superfamily</fullName>
    </submittedName>
</protein>
<dbReference type="InterPro" id="IPR001279">
    <property type="entry name" value="Metallo-B-lactamas"/>
</dbReference>
<accession>A0ABY0QT40</accession>
<dbReference type="SMART" id="SM00849">
    <property type="entry name" value="Lactamase_B"/>
    <property type="match status" value="1"/>
</dbReference>
<dbReference type="InterPro" id="IPR036866">
    <property type="entry name" value="RibonucZ/Hydroxyglut_hydro"/>
</dbReference>
<evidence type="ECO:0000313" key="4">
    <source>
        <dbReference type="Proteomes" id="UP000199242"/>
    </source>
</evidence>
<evidence type="ECO:0000259" key="2">
    <source>
        <dbReference type="SMART" id="SM00849"/>
    </source>
</evidence>
<name>A0ABY0QT40_9FLAO</name>
<keyword evidence="4" id="KW-1185">Reference proteome</keyword>
<proteinExistence type="predicted"/>
<dbReference type="EMBL" id="FNHD01000006">
    <property type="protein sequence ID" value="SDL80250.1"/>
    <property type="molecule type" value="Genomic_DNA"/>
</dbReference>
<gene>
    <name evidence="3" type="ORF">SAMN05216273_106164</name>
</gene>
<sequence length="254" mass="28956">MKLHHLRNATLVIETHEKFILVDPMLGEKGSDLPFTLFRFKPRKNPLVDLPSNSDSILEKVTHCLITHLHPDHLDKDAETFLKEKNIPIVCSKNDEKTLRKRGLNISKRLDFWKEHDFLGGKIIGIPAIHGYGFIAKPMGNVMGFYVELPNEKSIYISGDTVYTQHLDRVLRELKPEISVLACGSAQLDFGKPLLMTMDDILKFIKNALGKVFANHLEALNHCPTTRTQLRNELKNHQLLEKVFVPEDGESVVF</sequence>
<comment type="caution">
    <text evidence="3">The sequence shown here is derived from an EMBL/GenBank/DDBJ whole genome shotgun (WGS) entry which is preliminary data.</text>
</comment>
<dbReference type="PANTHER" id="PTHR43546">
    <property type="entry name" value="UPF0173 METAL-DEPENDENT HYDROLASE MJ1163-RELATED"/>
    <property type="match status" value="1"/>
</dbReference>
<evidence type="ECO:0000256" key="1">
    <source>
        <dbReference type="ARBA" id="ARBA00022801"/>
    </source>
</evidence>
<dbReference type="Gene3D" id="3.60.15.10">
    <property type="entry name" value="Ribonuclease Z/Hydroxyacylglutathione hydrolase-like"/>
    <property type="match status" value="1"/>
</dbReference>
<dbReference type="Proteomes" id="UP000199242">
    <property type="component" value="Unassembled WGS sequence"/>
</dbReference>
<dbReference type="RefSeq" id="WP_089743285.1">
    <property type="nucleotide sequence ID" value="NZ_FNHD01000006.1"/>
</dbReference>
<keyword evidence="1" id="KW-0378">Hydrolase</keyword>
<evidence type="ECO:0000313" key="3">
    <source>
        <dbReference type="EMBL" id="SDL80250.1"/>
    </source>
</evidence>
<reference evidence="3 4" key="1">
    <citation type="submission" date="2016-10" db="EMBL/GenBank/DDBJ databases">
        <authorList>
            <person name="Varghese N."/>
            <person name="Submissions S."/>
        </authorList>
    </citation>
    <scope>NUCLEOTIDE SEQUENCE [LARGE SCALE GENOMIC DNA]</scope>
    <source>
        <strain evidence="3 4">CGMCC 1.10941</strain>
    </source>
</reference>
<dbReference type="PANTHER" id="PTHR43546:SF9">
    <property type="entry name" value="L-ASCORBATE-6-PHOSPHATE LACTONASE ULAG-RELATED"/>
    <property type="match status" value="1"/>
</dbReference>